<dbReference type="AlphaFoldDB" id="X0VCD6"/>
<feature type="region of interest" description="Disordered" evidence="1">
    <location>
        <begin position="1"/>
        <end position="65"/>
    </location>
</feature>
<gene>
    <name evidence="3" type="ORF">S01H1_24806</name>
</gene>
<protein>
    <submittedName>
        <fullName evidence="3">Uncharacterized protein</fullName>
    </submittedName>
</protein>
<feature type="compositionally biased region" description="Basic and acidic residues" evidence="1">
    <location>
        <begin position="1"/>
        <end position="22"/>
    </location>
</feature>
<evidence type="ECO:0000313" key="3">
    <source>
        <dbReference type="EMBL" id="GAF98250.1"/>
    </source>
</evidence>
<comment type="caution">
    <text evidence="3">The sequence shown here is derived from an EMBL/GenBank/DDBJ whole genome shotgun (WGS) entry which is preliminary data.</text>
</comment>
<evidence type="ECO:0000256" key="2">
    <source>
        <dbReference type="SAM" id="Phobius"/>
    </source>
</evidence>
<sequence length="101" mass="10858">APETRQEAPEIRQEAPEIRQEAPEIGQEAPEIRQEAPEIGQEAPEIGQEAPEISEDIDTTSGTSRWDLDTLGGIGLGLVPLALLVLVVGFFMKFGPGARVP</sequence>
<reference evidence="3" key="1">
    <citation type="journal article" date="2014" name="Front. Microbiol.">
        <title>High frequency of phylogenetically diverse reductive dehalogenase-homologous genes in deep subseafloor sedimentary metagenomes.</title>
        <authorList>
            <person name="Kawai M."/>
            <person name="Futagami T."/>
            <person name="Toyoda A."/>
            <person name="Takaki Y."/>
            <person name="Nishi S."/>
            <person name="Hori S."/>
            <person name="Arai W."/>
            <person name="Tsubouchi T."/>
            <person name="Morono Y."/>
            <person name="Uchiyama I."/>
            <person name="Ito T."/>
            <person name="Fujiyama A."/>
            <person name="Inagaki F."/>
            <person name="Takami H."/>
        </authorList>
    </citation>
    <scope>NUCLEOTIDE SEQUENCE</scope>
    <source>
        <strain evidence="3">Expedition CK06-06</strain>
    </source>
</reference>
<organism evidence="3">
    <name type="scientific">marine sediment metagenome</name>
    <dbReference type="NCBI Taxonomy" id="412755"/>
    <lineage>
        <taxon>unclassified sequences</taxon>
        <taxon>metagenomes</taxon>
        <taxon>ecological metagenomes</taxon>
    </lineage>
</organism>
<feature type="non-terminal residue" evidence="3">
    <location>
        <position position="1"/>
    </location>
</feature>
<feature type="transmembrane region" description="Helical" evidence="2">
    <location>
        <begin position="71"/>
        <end position="92"/>
    </location>
</feature>
<accession>X0VCD6</accession>
<evidence type="ECO:0000256" key="1">
    <source>
        <dbReference type="SAM" id="MobiDB-lite"/>
    </source>
</evidence>
<name>X0VCD6_9ZZZZ</name>
<proteinExistence type="predicted"/>
<dbReference type="EMBL" id="BARS01014937">
    <property type="protein sequence ID" value="GAF98250.1"/>
    <property type="molecule type" value="Genomic_DNA"/>
</dbReference>
<keyword evidence="2" id="KW-0812">Transmembrane</keyword>
<keyword evidence="2" id="KW-0472">Membrane</keyword>
<keyword evidence="2" id="KW-1133">Transmembrane helix</keyword>